<dbReference type="PANTHER" id="PTHR35763:SF1">
    <property type="entry name" value="OS11G0133900 PROTEIN"/>
    <property type="match status" value="1"/>
</dbReference>
<proteinExistence type="predicted"/>
<evidence type="ECO:0000313" key="1">
    <source>
        <dbReference type="EMBL" id="DAZ93096.1"/>
    </source>
</evidence>
<dbReference type="EMBL" id="DAKRPA010000345">
    <property type="protein sequence ID" value="DAZ93096.1"/>
    <property type="molecule type" value="Genomic_DNA"/>
</dbReference>
<reference evidence="1" key="1">
    <citation type="submission" date="2022-11" db="EMBL/GenBank/DDBJ databases">
        <authorList>
            <person name="Morgan W.R."/>
            <person name="Tartar A."/>
        </authorList>
    </citation>
    <scope>NUCLEOTIDE SEQUENCE</scope>
    <source>
        <strain evidence="1">ARSEF 373</strain>
    </source>
</reference>
<sequence length="150" mass="17438">MARGLRIGSKSEVLKNLRELLRVTRQRSSAKQYQDCKWTQHILGHYRARQHEADREKMRAFRSEASDMLMLLKGVQEQRYLWDLDAGLDTKLSAQEVVDRSAKRVGLVMPETYADKEKKREEAAKSAAQRYLEDKRAKELAAAAARKRFD</sequence>
<protein>
    <submittedName>
        <fullName evidence="1">Uncharacterized protein</fullName>
    </submittedName>
</protein>
<gene>
    <name evidence="1" type="ORF">N0F65_010257</name>
</gene>
<evidence type="ECO:0000313" key="2">
    <source>
        <dbReference type="Proteomes" id="UP001146120"/>
    </source>
</evidence>
<dbReference type="PANTHER" id="PTHR35763">
    <property type="entry name" value="COMPLEX 1 LYR-LIKE PROTEIN"/>
    <property type="match status" value="1"/>
</dbReference>
<dbReference type="Proteomes" id="UP001146120">
    <property type="component" value="Unassembled WGS sequence"/>
</dbReference>
<comment type="caution">
    <text evidence="1">The sequence shown here is derived from an EMBL/GenBank/DDBJ whole genome shotgun (WGS) entry which is preliminary data.</text>
</comment>
<keyword evidence="2" id="KW-1185">Reference proteome</keyword>
<organism evidence="1 2">
    <name type="scientific">Lagenidium giganteum</name>
    <dbReference type="NCBI Taxonomy" id="4803"/>
    <lineage>
        <taxon>Eukaryota</taxon>
        <taxon>Sar</taxon>
        <taxon>Stramenopiles</taxon>
        <taxon>Oomycota</taxon>
        <taxon>Peronosporomycetes</taxon>
        <taxon>Pythiales</taxon>
        <taxon>Pythiaceae</taxon>
    </lineage>
</organism>
<name>A0AAV2YHP3_9STRA</name>
<reference evidence="1" key="2">
    <citation type="journal article" date="2023" name="Microbiol Resour">
        <title>Decontamination and Annotation of the Draft Genome Sequence of the Oomycete Lagenidium giganteum ARSEF 373.</title>
        <authorList>
            <person name="Morgan W.R."/>
            <person name="Tartar A."/>
        </authorList>
    </citation>
    <scope>NUCLEOTIDE SEQUENCE</scope>
    <source>
        <strain evidence="1">ARSEF 373</strain>
    </source>
</reference>
<dbReference type="AlphaFoldDB" id="A0AAV2YHP3"/>
<accession>A0AAV2YHP3</accession>